<dbReference type="PROSITE" id="PS51372">
    <property type="entry name" value="PRD_2"/>
    <property type="match status" value="2"/>
</dbReference>
<dbReference type="SUPFAM" id="SSF52794">
    <property type="entry name" value="PTS system IIB component-like"/>
    <property type="match status" value="1"/>
</dbReference>
<dbReference type="AlphaFoldDB" id="A0A4Y6UZ53"/>
<dbReference type="Gene3D" id="1.10.1790.10">
    <property type="entry name" value="PRD domain"/>
    <property type="match status" value="2"/>
</dbReference>
<protein>
    <submittedName>
        <fullName evidence="9">BglG family transcription antiterminator</fullName>
    </submittedName>
</protein>
<evidence type="ECO:0000259" key="8">
    <source>
        <dbReference type="PROSITE" id="PS51372"/>
    </source>
</evidence>
<dbReference type="PROSITE" id="PS51094">
    <property type="entry name" value="PTS_EIIA_TYPE_2"/>
    <property type="match status" value="1"/>
</dbReference>
<dbReference type="Pfam" id="PF08279">
    <property type="entry name" value="HTH_11"/>
    <property type="match status" value="1"/>
</dbReference>
<dbReference type="SUPFAM" id="SSF63520">
    <property type="entry name" value="PTS-regulatory domain, PRD"/>
    <property type="match status" value="2"/>
</dbReference>
<evidence type="ECO:0000256" key="3">
    <source>
        <dbReference type="ARBA" id="ARBA00023015"/>
    </source>
</evidence>
<dbReference type="PANTHER" id="PTHR30185">
    <property type="entry name" value="CRYPTIC BETA-GLUCOSIDE BGL OPERON ANTITERMINATOR"/>
    <property type="match status" value="1"/>
</dbReference>
<evidence type="ECO:0000256" key="1">
    <source>
        <dbReference type="ARBA" id="ARBA00022679"/>
    </source>
</evidence>
<evidence type="ECO:0000313" key="10">
    <source>
        <dbReference type="Proteomes" id="UP000316968"/>
    </source>
</evidence>
<dbReference type="Pfam" id="PF00359">
    <property type="entry name" value="PTS_EIIA_2"/>
    <property type="match status" value="1"/>
</dbReference>
<dbReference type="Gene3D" id="3.40.50.2300">
    <property type="match status" value="1"/>
</dbReference>
<feature type="domain" description="PRD" evidence="8">
    <location>
        <begin position="207"/>
        <end position="312"/>
    </location>
</feature>
<dbReference type="KEGG" id="saca:FFV09_13135"/>
<evidence type="ECO:0000259" key="6">
    <source>
        <dbReference type="PROSITE" id="PS51094"/>
    </source>
</evidence>
<proteinExistence type="predicted"/>
<dbReference type="Gene3D" id="1.10.10.10">
    <property type="entry name" value="Winged helix-like DNA-binding domain superfamily/Winged helix DNA-binding domain"/>
    <property type="match status" value="1"/>
</dbReference>
<dbReference type="CDD" id="cd05568">
    <property type="entry name" value="PTS_IIB_bgl_like"/>
    <property type="match status" value="1"/>
</dbReference>
<organism evidence="9 10">
    <name type="scientific">Saccharibacillus brassicae</name>
    <dbReference type="NCBI Taxonomy" id="2583377"/>
    <lineage>
        <taxon>Bacteria</taxon>
        <taxon>Bacillati</taxon>
        <taxon>Bacillota</taxon>
        <taxon>Bacilli</taxon>
        <taxon>Bacillales</taxon>
        <taxon>Paenibacillaceae</taxon>
        <taxon>Saccharibacillus</taxon>
    </lineage>
</organism>
<dbReference type="InterPro" id="IPR002178">
    <property type="entry name" value="PTS_EIIA_type-2_dom"/>
</dbReference>
<dbReference type="PROSITE" id="PS51099">
    <property type="entry name" value="PTS_EIIB_TYPE_2"/>
    <property type="match status" value="1"/>
</dbReference>
<dbReference type="GO" id="GO:0009401">
    <property type="term" value="P:phosphoenolpyruvate-dependent sugar phosphotransferase system"/>
    <property type="evidence" value="ECO:0007669"/>
    <property type="project" value="InterPro"/>
</dbReference>
<keyword evidence="3" id="KW-0805">Transcription regulation</keyword>
<evidence type="ECO:0000256" key="2">
    <source>
        <dbReference type="ARBA" id="ARBA00022737"/>
    </source>
</evidence>
<dbReference type="InterPro" id="IPR016152">
    <property type="entry name" value="PTrfase/Anion_transptr"/>
</dbReference>
<dbReference type="PANTHER" id="PTHR30185:SF18">
    <property type="entry name" value="TRANSCRIPTIONAL REGULATOR MTLR"/>
    <property type="match status" value="1"/>
</dbReference>
<dbReference type="GO" id="GO:0008982">
    <property type="term" value="F:protein-N(PI)-phosphohistidine-sugar phosphotransferase activity"/>
    <property type="evidence" value="ECO:0007669"/>
    <property type="project" value="InterPro"/>
</dbReference>
<keyword evidence="10" id="KW-1185">Reference proteome</keyword>
<name>A0A4Y6UZ53_SACBS</name>
<dbReference type="Pfam" id="PF00874">
    <property type="entry name" value="PRD"/>
    <property type="match status" value="2"/>
</dbReference>
<dbReference type="Pfam" id="PF05043">
    <property type="entry name" value="Mga"/>
    <property type="match status" value="1"/>
</dbReference>
<dbReference type="GO" id="GO:0006355">
    <property type="term" value="P:regulation of DNA-templated transcription"/>
    <property type="evidence" value="ECO:0007669"/>
    <property type="project" value="InterPro"/>
</dbReference>
<dbReference type="InterPro" id="IPR013011">
    <property type="entry name" value="PTS_EIIB_2"/>
</dbReference>
<feature type="domain" description="PRD" evidence="8">
    <location>
        <begin position="319"/>
        <end position="426"/>
    </location>
</feature>
<dbReference type="SUPFAM" id="SSF55804">
    <property type="entry name" value="Phoshotransferase/anion transport protein"/>
    <property type="match status" value="1"/>
</dbReference>
<dbReference type="OrthoDB" id="9776005at2"/>
<reference evidence="9 10" key="1">
    <citation type="submission" date="2019-06" db="EMBL/GenBank/DDBJ databases">
        <title>Saccharibacillus brassicae sp. nov., an endophytic bacterium isolated from Chinese cabbage seeds (Brassica pekinensis).</title>
        <authorList>
            <person name="Jiang L."/>
            <person name="Lee J."/>
            <person name="Kim S.W."/>
        </authorList>
    </citation>
    <scope>NUCLEOTIDE SEQUENCE [LARGE SCALE GENOMIC DNA]</scope>
    <source>
        <strain evidence="10">KCTC 43072 / ATSA2</strain>
    </source>
</reference>
<dbReference type="InterPro" id="IPR050661">
    <property type="entry name" value="BglG_antiterminators"/>
</dbReference>
<dbReference type="Pfam" id="PF02302">
    <property type="entry name" value="PTS_IIB"/>
    <property type="match status" value="1"/>
</dbReference>
<keyword evidence="2" id="KW-0677">Repeat</keyword>
<dbReference type="InterPro" id="IPR036634">
    <property type="entry name" value="PRD_sf"/>
</dbReference>
<dbReference type="Proteomes" id="UP000316968">
    <property type="component" value="Chromosome"/>
</dbReference>
<keyword evidence="5" id="KW-0804">Transcription</keyword>
<dbReference type="InterPro" id="IPR011608">
    <property type="entry name" value="PRD"/>
</dbReference>
<evidence type="ECO:0000256" key="4">
    <source>
        <dbReference type="ARBA" id="ARBA00023159"/>
    </source>
</evidence>
<dbReference type="RefSeq" id="WP_141448251.1">
    <property type="nucleotide sequence ID" value="NZ_CP041217.1"/>
</dbReference>
<keyword evidence="4" id="KW-0010">Activator</keyword>
<dbReference type="EMBL" id="CP041217">
    <property type="protein sequence ID" value="QDH21706.1"/>
    <property type="molecule type" value="Genomic_DNA"/>
</dbReference>
<dbReference type="Gene3D" id="3.40.930.10">
    <property type="entry name" value="Mannitol-specific EII, Chain A"/>
    <property type="match status" value="1"/>
</dbReference>
<dbReference type="InterPro" id="IPR007737">
    <property type="entry name" value="Mga_HTH"/>
</dbReference>
<dbReference type="InterPro" id="IPR013196">
    <property type="entry name" value="HTH_11"/>
</dbReference>
<keyword evidence="1" id="KW-0808">Transferase</keyword>
<evidence type="ECO:0000259" key="7">
    <source>
        <dbReference type="PROSITE" id="PS51099"/>
    </source>
</evidence>
<dbReference type="InterPro" id="IPR003501">
    <property type="entry name" value="PTS_EIIB_2/3"/>
</dbReference>
<evidence type="ECO:0000313" key="9">
    <source>
        <dbReference type="EMBL" id="QDH21706.1"/>
    </source>
</evidence>
<sequence length="707" mass="78704">MDKPTGRLLPILKRLLASREGFVTVRDLSDELDVSERTIKRELPGVEHWLSARGASLIRKPGAGVRLEAAPPQLDALIEELSAAGPVRDYSKDERHYFLISELLLAAEPVKSYSFASQFKVTESTLSADLDRAEHWLEPFGLRLIRKPGYGVYVEGSENAIRSALIQLVYESIAEDQVAGLLSELPADPAADPERVRAHIRSRLLNLIDEEGALQLQRMVEELEQSLDLKLTDSAYIGLAVHLALALQRIRSGQRIVIEARVLDGLRNLPEFGQAQRLADRLEEMLGIDIPEDEVGYITMHLKGAETRPDSERDNYYDYVSFDLVRLARNMLKAAEAEFGYELKGSSKLFAGFVHHLGPAVERLRLGLDIRNPLLRQIREQYEDVFAIAAKCSRLLADYVDREVPDSEVGYIAMHIGAMSEYARAERPSPKVLIACASGMGTSGLLMARVRKEFPSFNLIGLASASEAAENDEADFIVSTVDVETDTPVVRVSVLLSFHDVENIRRFVNEQQRSFVKKKPRHNVQADLVGTLEEHRRTLDGILDLMKHVDIADGFASRSVGELIAAIAERFTESAADADVLERELHERERLGETVLSQDGLILLHCRSEVIGRLTLGIFRFPAGIDAESEDKPITLKAALLLLAPKSSGKSYLQAAGEISKSLIDKPGFAARLASAEPELLRGEIADMMRELYARKIEQYTLEVEQL</sequence>
<feature type="domain" description="PTS EIIA type-2" evidence="6">
    <location>
        <begin position="544"/>
        <end position="692"/>
    </location>
</feature>
<evidence type="ECO:0000256" key="5">
    <source>
        <dbReference type="ARBA" id="ARBA00023163"/>
    </source>
</evidence>
<dbReference type="InterPro" id="IPR036095">
    <property type="entry name" value="PTS_EIIB-like_sf"/>
</dbReference>
<dbReference type="InterPro" id="IPR036388">
    <property type="entry name" value="WH-like_DNA-bd_sf"/>
</dbReference>
<accession>A0A4Y6UZ53</accession>
<feature type="domain" description="PTS EIIB type-2" evidence="7">
    <location>
        <begin position="430"/>
        <end position="516"/>
    </location>
</feature>
<gene>
    <name evidence="9" type="ORF">FFV09_13135</name>
</gene>